<keyword evidence="4 6" id="KW-0520">NAD</keyword>
<accession>A0ABS6A9U6</accession>
<dbReference type="EC" id="5.1.99.6" evidence="6"/>
<dbReference type="Pfam" id="PF03853">
    <property type="entry name" value="YjeF_N"/>
    <property type="match status" value="1"/>
</dbReference>
<comment type="function">
    <text evidence="6">Bifunctional enzyme that catalyzes the epimerization of the S- and R-forms of NAD(P)HX and the dehydration of the S-form of NAD(P)HX at the expense of ADP, which is converted to AMP. This allows the repair of both epimers of NAD(P)HX, a damaged form of NAD(P)H that is a result of enzymatic or heat-dependent hydration.</text>
</comment>
<dbReference type="CDD" id="cd01171">
    <property type="entry name" value="YXKO-related"/>
    <property type="match status" value="1"/>
</dbReference>
<feature type="binding site" evidence="5">
    <location>
        <position position="138"/>
    </location>
    <ligand>
        <name>K(+)</name>
        <dbReference type="ChEBI" id="CHEBI:29103"/>
    </ligand>
</feature>
<dbReference type="EC" id="4.2.1.136" evidence="6"/>
<evidence type="ECO:0000256" key="1">
    <source>
        <dbReference type="ARBA" id="ARBA00022741"/>
    </source>
</evidence>
<comment type="function">
    <text evidence="5">Catalyzes the epimerization of the S- and R-forms of NAD(P)HX, a damaged form of NAD(P)H that is a result of enzymatic or heat-dependent hydration. This is a prerequisite for the S-specific NAD(P)H-hydrate dehydratase to allow the repair of both epimers of NAD(P)HX.</text>
</comment>
<dbReference type="HAMAP" id="MF_01965">
    <property type="entry name" value="NADHX_dehydratase"/>
    <property type="match status" value="1"/>
</dbReference>
<proteinExistence type="inferred from homology"/>
<dbReference type="PANTHER" id="PTHR12592">
    <property type="entry name" value="ATP-DEPENDENT (S)-NAD(P)H-HYDRATE DEHYDRATASE FAMILY MEMBER"/>
    <property type="match status" value="1"/>
</dbReference>
<comment type="catalytic activity">
    <reaction evidence="5 6">
        <text>(6R)-NADPHX = (6S)-NADPHX</text>
        <dbReference type="Rhea" id="RHEA:32227"/>
        <dbReference type="ChEBI" id="CHEBI:64076"/>
        <dbReference type="ChEBI" id="CHEBI:64077"/>
        <dbReference type="EC" id="5.1.99.6"/>
    </reaction>
</comment>
<evidence type="ECO:0000313" key="10">
    <source>
        <dbReference type="Proteomes" id="UP000753376"/>
    </source>
</evidence>
<comment type="cofactor">
    <cofactor evidence="5 6">
        <name>K(+)</name>
        <dbReference type="ChEBI" id="CHEBI:29103"/>
    </cofactor>
    <text evidence="5 6">Binds 1 potassium ion per subunit.</text>
</comment>
<comment type="function">
    <text evidence="4">Catalyzes the dehydration of the S-form of NAD(P)HX at the expense of ADP, which is converted to AMP. Together with NAD(P)HX epimerase, which catalyzes the epimerization of the S- and R-forms, the enzyme allows the repair of both epimers of NAD(P)HX, a damaged form of NAD(P)H that is a result of enzymatic or heat-dependent hydration.</text>
</comment>
<dbReference type="Proteomes" id="UP000753376">
    <property type="component" value="Unassembled WGS sequence"/>
</dbReference>
<evidence type="ECO:0000256" key="2">
    <source>
        <dbReference type="ARBA" id="ARBA00022840"/>
    </source>
</evidence>
<evidence type="ECO:0000256" key="3">
    <source>
        <dbReference type="ARBA" id="ARBA00023268"/>
    </source>
</evidence>
<comment type="caution">
    <text evidence="9">The sequence shown here is derived from an EMBL/GenBank/DDBJ whole genome shotgun (WGS) entry which is preliminary data.</text>
</comment>
<comment type="similarity">
    <text evidence="5">Belongs to the NnrE/AIBP family.</text>
</comment>
<dbReference type="Pfam" id="PF01256">
    <property type="entry name" value="Carb_kinase"/>
    <property type="match status" value="1"/>
</dbReference>
<protein>
    <recommendedName>
        <fullName evidence="6">Bifunctional NAD(P)H-hydrate repair enzyme</fullName>
    </recommendedName>
    <alternativeName>
        <fullName evidence="6">Nicotinamide nucleotide repair protein</fullName>
    </alternativeName>
    <domain>
        <recommendedName>
            <fullName evidence="6">ADP-dependent (S)-NAD(P)H-hydrate dehydratase</fullName>
            <ecNumber evidence="6">4.2.1.136</ecNumber>
        </recommendedName>
        <alternativeName>
            <fullName evidence="6">ADP-dependent NAD(P)HX dehydratase</fullName>
        </alternativeName>
    </domain>
    <domain>
        <recommendedName>
            <fullName evidence="6">NAD(P)H-hydrate epimerase</fullName>
            <ecNumber evidence="6">5.1.99.6</ecNumber>
        </recommendedName>
    </domain>
</protein>
<dbReference type="NCBIfam" id="TIGR00196">
    <property type="entry name" value="yjeF_cterm"/>
    <property type="match status" value="1"/>
</dbReference>
<evidence type="ECO:0000256" key="6">
    <source>
        <dbReference type="PIRNR" id="PIRNR017184"/>
    </source>
</evidence>
<dbReference type="NCBIfam" id="TIGR00197">
    <property type="entry name" value="yjeF_nterm"/>
    <property type="match status" value="1"/>
</dbReference>
<dbReference type="PROSITE" id="PS51385">
    <property type="entry name" value="YJEF_N"/>
    <property type="match status" value="1"/>
</dbReference>
<comment type="catalytic activity">
    <reaction evidence="4 6">
        <text>(6S)-NADPHX + ADP = AMP + phosphate + NADPH + H(+)</text>
        <dbReference type="Rhea" id="RHEA:32235"/>
        <dbReference type="ChEBI" id="CHEBI:15378"/>
        <dbReference type="ChEBI" id="CHEBI:43474"/>
        <dbReference type="ChEBI" id="CHEBI:57783"/>
        <dbReference type="ChEBI" id="CHEBI:64076"/>
        <dbReference type="ChEBI" id="CHEBI:456215"/>
        <dbReference type="ChEBI" id="CHEBI:456216"/>
        <dbReference type="EC" id="4.2.1.136"/>
    </reaction>
</comment>
<feature type="binding site" evidence="4">
    <location>
        <position position="280"/>
    </location>
    <ligand>
        <name>(6S)-NADPHX</name>
        <dbReference type="ChEBI" id="CHEBI:64076"/>
    </ligand>
</feature>
<organism evidence="9 10">
    <name type="scientific">Marinobacter salexigens</name>
    <dbReference type="NCBI Taxonomy" id="1925763"/>
    <lineage>
        <taxon>Bacteria</taxon>
        <taxon>Pseudomonadati</taxon>
        <taxon>Pseudomonadota</taxon>
        <taxon>Gammaproteobacteria</taxon>
        <taxon>Pseudomonadales</taxon>
        <taxon>Marinobacteraceae</taxon>
        <taxon>Marinobacter</taxon>
    </lineage>
</organism>
<dbReference type="HAMAP" id="MF_01966">
    <property type="entry name" value="NADHX_epimerase"/>
    <property type="match status" value="1"/>
</dbReference>
<feature type="binding site" evidence="4">
    <location>
        <position position="341"/>
    </location>
    <ligand>
        <name>(6S)-NADPHX</name>
        <dbReference type="ChEBI" id="CHEBI:64076"/>
    </ligand>
</feature>
<comment type="catalytic activity">
    <reaction evidence="4 6">
        <text>(6S)-NADHX + ADP = AMP + phosphate + NADH + H(+)</text>
        <dbReference type="Rhea" id="RHEA:32223"/>
        <dbReference type="ChEBI" id="CHEBI:15378"/>
        <dbReference type="ChEBI" id="CHEBI:43474"/>
        <dbReference type="ChEBI" id="CHEBI:57945"/>
        <dbReference type="ChEBI" id="CHEBI:64074"/>
        <dbReference type="ChEBI" id="CHEBI:456215"/>
        <dbReference type="ChEBI" id="CHEBI:456216"/>
        <dbReference type="EC" id="4.2.1.136"/>
    </reaction>
</comment>
<dbReference type="PROSITE" id="PS51383">
    <property type="entry name" value="YJEF_C_3"/>
    <property type="match status" value="1"/>
</dbReference>
<feature type="binding site" evidence="5">
    <location>
        <position position="171"/>
    </location>
    <ligand>
        <name>(6S)-NADPHX</name>
        <dbReference type="ChEBI" id="CHEBI:64076"/>
    </ligand>
</feature>
<keyword evidence="5 6" id="KW-0479">Metal-binding</keyword>
<dbReference type="PROSITE" id="PS01050">
    <property type="entry name" value="YJEF_C_2"/>
    <property type="match status" value="1"/>
</dbReference>
<dbReference type="EMBL" id="JAHKPV010000019">
    <property type="protein sequence ID" value="MBU2874888.1"/>
    <property type="molecule type" value="Genomic_DNA"/>
</dbReference>
<feature type="binding site" evidence="5">
    <location>
        <begin position="67"/>
        <end position="71"/>
    </location>
    <ligand>
        <name>(6S)-NADPHX</name>
        <dbReference type="ChEBI" id="CHEBI:64076"/>
    </ligand>
</feature>
<feature type="binding site" evidence="5">
    <location>
        <position position="68"/>
    </location>
    <ligand>
        <name>K(+)</name>
        <dbReference type="ChEBI" id="CHEBI:29103"/>
    </ligand>
</feature>
<keyword evidence="5 6" id="KW-0413">Isomerase</keyword>
<dbReference type="InterPro" id="IPR000631">
    <property type="entry name" value="CARKD"/>
</dbReference>
<keyword evidence="3" id="KW-0511">Multifunctional enzyme</keyword>
<feature type="binding site" evidence="5">
    <location>
        <position position="174"/>
    </location>
    <ligand>
        <name>K(+)</name>
        <dbReference type="ChEBI" id="CHEBI:29103"/>
    </ligand>
</feature>
<dbReference type="PIRSF" id="PIRSF017184">
    <property type="entry name" value="Nnr"/>
    <property type="match status" value="1"/>
</dbReference>
<comment type="caution">
    <text evidence="5">Lacks conserved residue(s) required for the propagation of feature annotation.</text>
</comment>
<evidence type="ECO:0000313" key="9">
    <source>
        <dbReference type="EMBL" id="MBU2874888.1"/>
    </source>
</evidence>
<feature type="binding site" evidence="5">
    <location>
        <begin position="142"/>
        <end position="148"/>
    </location>
    <ligand>
        <name>(6S)-NADPHX</name>
        <dbReference type="ChEBI" id="CHEBI:64076"/>
    </ligand>
</feature>
<comment type="similarity">
    <text evidence="4">Belongs to the NnrD/CARKD family.</text>
</comment>
<feature type="binding site" evidence="4">
    <location>
        <position position="388"/>
    </location>
    <ligand>
        <name>(6S)-NADPHX</name>
        <dbReference type="ChEBI" id="CHEBI:64076"/>
    </ligand>
</feature>
<feature type="domain" description="YjeF N-terminal" evidence="8">
    <location>
        <begin position="19"/>
        <end position="228"/>
    </location>
</feature>
<evidence type="ECO:0000259" key="8">
    <source>
        <dbReference type="PROSITE" id="PS51385"/>
    </source>
</evidence>
<dbReference type="InterPro" id="IPR004443">
    <property type="entry name" value="YjeF_N_dom"/>
</dbReference>
<evidence type="ECO:0000259" key="7">
    <source>
        <dbReference type="PROSITE" id="PS51383"/>
    </source>
</evidence>
<feature type="binding site" evidence="4">
    <location>
        <begin position="425"/>
        <end position="429"/>
    </location>
    <ligand>
        <name>AMP</name>
        <dbReference type="ChEBI" id="CHEBI:456215"/>
    </ligand>
</feature>
<evidence type="ECO:0000256" key="4">
    <source>
        <dbReference type="HAMAP-Rule" id="MF_01965"/>
    </source>
</evidence>
<dbReference type="InterPro" id="IPR030677">
    <property type="entry name" value="Nnr"/>
</dbReference>
<keyword evidence="5 6" id="KW-0630">Potassium</keyword>
<comment type="similarity">
    <text evidence="6">In the N-terminal section; belongs to the NnrE/AIBP family.</text>
</comment>
<sequence>MPQHAGGSLPDALFSADSVRRIDQYVIEQLGVDGFDLMQSAARAAFRRLALRWPGTETLLVLCGAGNNGGDGYLIAANAARHGLTVHCVAVAPTEKLNGDARKAWQKATADGVKVRELAEVSEAELDSLIENAGLIVDAMLGTGASGSPREPFASVIARCNRSGLPTLAVDVPSGLNATTGAAKGEVVQASMTVTFIGRKAGLYTGHGAAACGDTVFESLSTAMKAGDIGENRESGESPIAMLQSWKSVQGWLPRRPANAHKGRFGHVLVVAGDRGFGGAGLLAAEAAARSGAGLVSLATRPEHVTAALARCPSVMVHGLTHGSELPSLLDAATVVVCGPGMGQSAWGQQMLQQVVESGKPRVLDADALNLLSSRVAVPANNQILTPHPGEAARLLNCLVPEIEADRLAAANKLQSLYGGAVLLKGAGTVISAGEAAVDIAEGSNPGMATGGMGDVLSGVIGALYAQINESPAQAATLGAVVHLEAASRASVEKGYMGLIATDVIDALPQVFREAESIIGRREEEE</sequence>
<gene>
    <name evidence="5" type="primary">nnrE</name>
    <name evidence="4" type="synonym">nnrD</name>
    <name evidence="9" type="ORF">KO508_12840</name>
</gene>
<dbReference type="RefSeq" id="WP_216008695.1">
    <property type="nucleotide sequence ID" value="NZ_JAHKPV010000019.1"/>
</dbReference>
<dbReference type="PANTHER" id="PTHR12592:SF0">
    <property type="entry name" value="ATP-DEPENDENT (S)-NAD(P)H-HYDRATE DEHYDRATASE"/>
    <property type="match status" value="1"/>
</dbReference>
<reference evidence="9 10" key="1">
    <citation type="submission" date="2021-05" db="EMBL/GenBank/DDBJ databases">
        <title>Draft genomes of bacteria isolated from model marine particles.</title>
        <authorList>
            <person name="Datta M.S."/>
            <person name="Schwartzman J.A."/>
            <person name="Enke T.N."/>
            <person name="Saavedra J."/>
            <person name="Cermak N."/>
            <person name="Cordero O.X."/>
        </authorList>
    </citation>
    <scope>NUCLEOTIDE SEQUENCE [LARGE SCALE GENOMIC DNA]</scope>
    <source>
        <strain evidence="9 10">D2M19</strain>
    </source>
</reference>
<feature type="binding site" evidence="4">
    <location>
        <position position="455"/>
    </location>
    <ligand>
        <name>(6S)-NADPHX</name>
        <dbReference type="ChEBI" id="CHEBI:64076"/>
    </ligand>
</feature>
<feature type="binding site" evidence="4">
    <location>
        <position position="454"/>
    </location>
    <ligand>
        <name>AMP</name>
        <dbReference type="ChEBI" id="CHEBI:456215"/>
    </ligand>
</feature>
<comment type="cofactor">
    <cofactor evidence="4">
        <name>Mg(2+)</name>
        <dbReference type="ChEBI" id="CHEBI:18420"/>
    </cofactor>
</comment>
<comment type="catalytic activity">
    <reaction evidence="5 6">
        <text>(6R)-NADHX = (6S)-NADHX</text>
        <dbReference type="Rhea" id="RHEA:32215"/>
        <dbReference type="ChEBI" id="CHEBI:64074"/>
        <dbReference type="ChEBI" id="CHEBI:64075"/>
        <dbReference type="EC" id="5.1.99.6"/>
    </reaction>
</comment>
<keyword evidence="1 4" id="KW-0547">Nucleotide-binding</keyword>
<name>A0ABS6A9U6_9GAMM</name>
<comment type="similarity">
    <text evidence="6">In the C-terminal section; belongs to the NnrD/CARKD family.</text>
</comment>
<dbReference type="InterPro" id="IPR017953">
    <property type="entry name" value="Carbohydrate_kinase_pred_CS"/>
</dbReference>
<comment type="subunit">
    <text evidence="4">Homotetramer.</text>
</comment>
<keyword evidence="2 4" id="KW-0067">ATP-binding</keyword>
<keyword evidence="10" id="KW-1185">Reference proteome</keyword>
<evidence type="ECO:0000256" key="5">
    <source>
        <dbReference type="HAMAP-Rule" id="MF_01966"/>
    </source>
</evidence>
<feature type="domain" description="YjeF C-terminal" evidence="7">
    <location>
        <begin position="245"/>
        <end position="515"/>
    </location>
</feature>
<keyword evidence="4 6" id="KW-0456">Lyase</keyword>
<keyword evidence="4 6" id="KW-0521">NADP</keyword>